<evidence type="ECO:0000313" key="4">
    <source>
        <dbReference type="Proteomes" id="UP000244934"/>
    </source>
</evidence>
<dbReference type="RefSeq" id="WP_108842268.1">
    <property type="nucleotide sequence ID" value="NZ_ONZI01000002.1"/>
</dbReference>
<name>A0A2R8CKJ1_9GAMM</name>
<dbReference type="SUPFAM" id="SSF53955">
    <property type="entry name" value="Lysozyme-like"/>
    <property type="match status" value="1"/>
</dbReference>
<organism evidence="3 4">
    <name type="scientific">Kushneria phyllosphaerae</name>
    <dbReference type="NCBI Taxonomy" id="2100822"/>
    <lineage>
        <taxon>Bacteria</taxon>
        <taxon>Pseudomonadati</taxon>
        <taxon>Pseudomonadota</taxon>
        <taxon>Gammaproteobacteria</taxon>
        <taxon>Oceanospirillales</taxon>
        <taxon>Halomonadaceae</taxon>
        <taxon>Kushneria</taxon>
    </lineage>
</organism>
<dbReference type="InterPro" id="IPR008565">
    <property type="entry name" value="TtsA-like_GH18_dom"/>
</dbReference>
<evidence type="ECO:0000259" key="2">
    <source>
        <dbReference type="Pfam" id="PF09374"/>
    </source>
</evidence>
<dbReference type="InterPro" id="IPR018537">
    <property type="entry name" value="Peptidoglycan-bd_3"/>
</dbReference>
<feature type="domain" description="Peptidoglycan binding" evidence="2">
    <location>
        <begin position="90"/>
        <end position="151"/>
    </location>
</feature>
<proteinExistence type="predicted"/>
<dbReference type="AlphaFoldDB" id="A0A2R8CKJ1"/>
<dbReference type="Pfam" id="PF09374">
    <property type="entry name" value="PG_binding_3"/>
    <property type="match status" value="1"/>
</dbReference>
<protein>
    <submittedName>
        <fullName evidence="3">Uncharacterized protein</fullName>
    </submittedName>
</protein>
<sequence>MTFAEAFERLIGHEGGYVNHPNDPGGATKWGITQRTAREAGYHGDMRDLTRDRAREIYLTGYWLRARCDQYHGAIGYQLFDIAVNSGIGNAIRMLQRAAAVADDGIIGPVTLAAISAHDPLALIVLLNAERQAFYTRLSTWEAFGKGWSRRVAENLRYAVGDT</sequence>
<evidence type="ECO:0000259" key="1">
    <source>
        <dbReference type="Pfam" id="PF05838"/>
    </source>
</evidence>
<keyword evidence="4" id="KW-1185">Reference proteome</keyword>
<dbReference type="InterPro" id="IPR023346">
    <property type="entry name" value="Lysozyme-like_dom_sf"/>
</dbReference>
<feature type="domain" description="TtsA-like Glycoside hydrolase family 108" evidence="1">
    <location>
        <begin position="8"/>
        <end position="87"/>
    </location>
</feature>
<dbReference type="CDD" id="cd13926">
    <property type="entry name" value="N-acetylmuramidase_GH108"/>
    <property type="match status" value="1"/>
</dbReference>
<gene>
    <name evidence="3" type="ORF">KSP9073_01429</name>
</gene>
<evidence type="ECO:0000313" key="3">
    <source>
        <dbReference type="EMBL" id="SPJ33420.1"/>
    </source>
</evidence>
<accession>A0A2R8CKJ1</accession>
<dbReference type="Gene3D" id="1.20.141.10">
    <property type="entry name" value="Chitosanase, subunit A, domain 1"/>
    <property type="match status" value="1"/>
</dbReference>
<dbReference type="Proteomes" id="UP000244934">
    <property type="component" value="Unassembled WGS sequence"/>
</dbReference>
<dbReference type="Pfam" id="PF05838">
    <property type="entry name" value="Glyco_hydro_108"/>
    <property type="match status" value="1"/>
</dbReference>
<reference evidence="4" key="1">
    <citation type="submission" date="2018-03" db="EMBL/GenBank/DDBJ databases">
        <authorList>
            <person name="Navarro De La Torre S."/>
        </authorList>
    </citation>
    <scope>NUCLEOTIDE SEQUENCE [LARGE SCALE GENOMIC DNA]</scope>
    <source>
        <strain evidence="4">EAod3</strain>
    </source>
</reference>
<dbReference type="OrthoDB" id="9815229at2"/>
<dbReference type="EMBL" id="ONZI01000002">
    <property type="protein sequence ID" value="SPJ33420.1"/>
    <property type="molecule type" value="Genomic_DNA"/>
</dbReference>